<evidence type="ECO:0000256" key="10">
    <source>
        <dbReference type="ARBA" id="ARBA00023237"/>
    </source>
</evidence>
<evidence type="ECO:0000256" key="1">
    <source>
        <dbReference type="ARBA" id="ARBA00004571"/>
    </source>
</evidence>
<feature type="signal peptide" evidence="13">
    <location>
        <begin position="1"/>
        <end position="20"/>
    </location>
</feature>
<protein>
    <submittedName>
        <fullName evidence="16">TonB-dependent receptor</fullName>
    </submittedName>
</protein>
<dbReference type="InterPro" id="IPR036942">
    <property type="entry name" value="Beta-barrel_TonB_sf"/>
</dbReference>
<comment type="subcellular location">
    <subcellularLocation>
        <location evidence="1 11">Cell outer membrane</location>
        <topology evidence="1 11">Multi-pass membrane protein</topology>
    </subcellularLocation>
</comment>
<accession>A0A411PIF5</accession>
<keyword evidence="16" id="KW-0675">Receptor</keyword>
<feature type="chain" id="PRO_5019179001" evidence="13">
    <location>
        <begin position="21"/>
        <end position="782"/>
    </location>
</feature>
<dbReference type="Pfam" id="PF00593">
    <property type="entry name" value="TonB_dep_Rec_b-barrel"/>
    <property type="match status" value="1"/>
</dbReference>
<evidence type="ECO:0000259" key="14">
    <source>
        <dbReference type="Pfam" id="PF00593"/>
    </source>
</evidence>
<keyword evidence="10 11" id="KW-0998">Cell outer membrane</keyword>
<dbReference type="SUPFAM" id="SSF56935">
    <property type="entry name" value="Porins"/>
    <property type="match status" value="1"/>
</dbReference>
<evidence type="ECO:0000256" key="7">
    <source>
        <dbReference type="ARBA" id="ARBA00023065"/>
    </source>
</evidence>
<keyword evidence="3 11" id="KW-1134">Transmembrane beta strand</keyword>
<sequence length="782" mass="86787">MELNKITISLALAMGFVANAAVADDEQVNENIEKIVVTGQKIDRSLKETPNSVSVLTAQEMNKLNVQNMADVYNMVPNLSGDFNQGFTIRGITYDNVSGGGNSYLTSVYLDGAPLPFRVVRSGTTSVWDLSQVEVFRGPQSTLQGRNALAGAIMMRTQDPTYEYSAKAKVGFGEHGQREYAFAGGGAIVEDMLAFRVAVEDTAYDGDIDNITRNEGSNYADSQTLRAKLLFEPTDNVDALLTASRAKSEFGPQWVLFDYGQDPFQRTVWNNSHIFEKNDTDIYNLEISWDINDEWTFDSITTYSDSEYRYNWDGDMTPVQVVADSQYVRNDKTLSQELRFTYQTSDIQLVSGAYFSKLDVDDKAAGERFLSFADLGLPPLEVLLTAPAELGGFGLPAEYAAMIVPMYPDIDPVMLGLDSSMEQKVETMALFADLKWKLTDQFDLLAGLRYDREDQQNASYANYSILNNMPDPASVPAPLDQIVAGINGTLNGMAASASGVEPQASADFSAWLPKLGLSYHFSDDVTTSFIYQRGYRSGGVGTNIAQQQVFTYDPEYTDNFELSYRSVWQGGDLMLNANLFYTKWQDQQIAIQLSQASFDTQTVNAGESNIKGFETELFYYPTKQLSIIAGVGLAKTEFDKFDYVVQRTGEVKDLAGRSFADSPEWTANIAANYDFDNGIKVGVNANYKGESYAYLDPETSLDVDKYAIDSDPKNDARVLVNANASYTWDDTYTIRADVKNLFDVEYISNYFSEADDLGKGTSYGQHQIGRSRQFSVTLSAAF</sequence>
<evidence type="ECO:0000256" key="13">
    <source>
        <dbReference type="SAM" id="SignalP"/>
    </source>
</evidence>
<feature type="domain" description="TonB-dependent receptor plug" evidence="15">
    <location>
        <begin position="46"/>
        <end position="152"/>
    </location>
</feature>
<dbReference type="PANTHER" id="PTHR32552">
    <property type="entry name" value="FERRICHROME IRON RECEPTOR-RELATED"/>
    <property type="match status" value="1"/>
</dbReference>
<dbReference type="InterPro" id="IPR000531">
    <property type="entry name" value="Beta-barrel_TonB"/>
</dbReference>
<dbReference type="CDD" id="cd01347">
    <property type="entry name" value="ligand_gated_channel"/>
    <property type="match status" value="1"/>
</dbReference>
<dbReference type="PROSITE" id="PS52016">
    <property type="entry name" value="TONB_DEPENDENT_REC_3"/>
    <property type="match status" value="1"/>
</dbReference>
<dbReference type="Proteomes" id="UP000291106">
    <property type="component" value="Chromosome"/>
</dbReference>
<keyword evidence="7" id="KW-0406">Ion transport</keyword>
<comment type="similarity">
    <text evidence="11 12">Belongs to the TonB-dependent receptor family.</text>
</comment>
<evidence type="ECO:0000256" key="8">
    <source>
        <dbReference type="ARBA" id="ARBA00023077"/>
    </source>
</evidence>
<proteinExistence type="inferred from homology"/>
<keyword evidence="8 12" id="KW-0798">TonB box</keyword>
<evidence type="ECO:0000256" key="2">
    <source>
        <dbReference type="ARBA" id="ARBA00022448"/>
    </source>
</evidence>
<keyword evidence="6" id="KW-0408">Iron</keyword>
<dbReference type="GO" id="GO:0006826">
    <property type="term" value="P:iron ion transport"/>
    <property type="evidence" value="ECO:0007669"/>
    <property type="project" value="UniProtKB-KW"/>
</dbReference>
<gene>
    <name evidence="16" type="ORF">EXU30_11635</name>
</gene>
<dbReference type="Pfam" id="PF07715">
    <property type="entry name" value="Plug"/>
    <property type="match status" value="1"/>
</dbReference>
<dbReference type="EMBL" id="CP036200">
    <property type="protein sequence ID" value="QBF83278.1"/>
    <property type="molecule type" value="Genomic_DNA"/>
</dbReference>
<keyword evidence="4" id="KW-0410">Iron transport</keyword>
<dbReference type="InterPro" id="IPR039426">
    <property type="entry name" value="TonB-dep_rcpt-like"/>
</dbReference>
<dbReference type="Gene3D" id="2.40.170.20">
    <property type="entry name" value="TonB-dependent receptor, beta-barrel domain"/>
    <property type="match status" value="1"/>
</dbReference>
<keyword evidence="13" id="KW-0732">Signal</keyword>
<evidence type="ECO:0000313" key="16">
    <source>
        <dbReference type="EMBL" id="QBF83278.1"/>
    </source>
</evidence>
<dbReference type="InterPro" id="IPR037066">
    <property type="entry name" value="Plug_dom_sf"/>
</dbReference>
<evidence type="ECO:0000256" key="12">
    <source>
        <dbReference type="RuleBase" id="RU003357"/>
    </source>
</evidence>
<dbReference type="AlphaFoldDB" id="A0A411PIF5"/>
<keyword evidence="2 11" id="KW-0813">Transport</keyword>
<dbReference type="GO" id="GO:0009279">
    <property type="term" value="C:cell outer membrane"/>
    <property type="evidence" value="ECO:0007669"/>
    <property type="project" value="UniProtKB-SubCell"/>
</dbReference>
<keyword evidence="5 11" id="KW-0812">Transmembrane</keyword>
<evidence type="ECO:0000256" key="3">
    <source>
        <dbReference type="ARBA" id="ARBA00022452"/>
    </source>
</evidence>
<evidence type="ECO:0000256" key="5">
    <source>
        <dbReference type="ARBA" id="ARBA00022692"/>
    </source>
</evidence>
<feature type="domain" description="TonB-dependent receptor-like beta-barrel" evidence="14">
    <location>
        <begin position="248"/>
        <end position="741"/>
    </location>
</feature>
<dbReference type="Gene3D" id="2.170.130.10">
    <property type="entry name" value="TonB-dependent receptor, plug domain"/>
    <property type="match status" value="1"/>
</dbReference>
<keyword evidence="17" id="KW-1185">Reference proteome</keyword>
<organism evidence="16 17">
    <name type="scientific">Shewanella maritima</name>
    <dbReference type="NCBI Taxonomy" id="2520507"/>
    <lineage>
        <taxon>Bacteria</taxon>
        <taxon>Pseudomonadati</taxon>
        <taxon>Pseudomonadota</taxon>
        <taxon>Gammaproteobacteria</taxon>
        <taxon>Alteromonadales</taxon>
        <taxon>Shewanellaceae</taxon>
        <taxon>Shewanella</taxon>
    </lineage>
</organism>
<dbReference type="OrthoDB" id="7051185at2"/>
<evidence type="ECO:0000313" key="17">
    <source>
        <dbReference type="Proteomes" id="UP000291106"/>
    </source>
</evidence>
<dbReference type="PANTHER" id="PTHR32552:SF81">
    <property type="entry name" value="TONB-DEPENDENT OUTER MEMBRANE RECEPTOR"/>
    <property type="match status" value="1"/>
</dbReference>
<evidence type="ECO:0000256" key="9">
    <source>
        <dbReference type="ARBA" id="ARBA00023136"/>
    </source>
</evidence>
<reference evidence="16 17" key="1">
    <citation type="submission" date="2019-02" db="EMBL/GenBank/DDBJ databases">
        <title>Shewanella sp. D4-2 isolated from Dokdo Island.</title>
        <authorList>
            <person name="Baek K."/>
        </authorList>
    </citation>
    <scope>NUCLEOTIDE SEQUENCE [LARGE SCALE GENOMIC DNA]</scope>
    <source>
        <strain evidence="16 17">D4-2</strain>
    </source>
</reference>
<evidence type="ECO:0000259" key="15">
    <source>
        <dbReference type="Pfam" id="PF07715"/>
    </source>
</evidence>
<evidence type="ECO:0000256" key="11">
    <source>
        <dbReference type="PROSITE-ProRule" id="PRU01360"/>
    </source>
</evidence>
<dbReference type="KEGG" id="smai:EXU30_11635"/>
<evidence type="ECO:0000256" key="4">
    <source>
        <dbReference type="ARBA" id="ARBA00022496"/>
    </source>
</evidence>
<dbReference type="RefSeq" id="WP_130600230.1">
    <property type="nucleotide sequence ID" value="NZ_CP036200.1"/>
</dbReference>
<name>A0A411PIF5_9GAMM</name>
<evidence type="ECO:0000256" key="6">
    <source>
        <dbReference type="ARBA" id="ARBA00023004"/>
    </source>
</evidence>
<keyword evidence="9 11" id="KW-0472">Membrane</keyword>
<dbReference type="InterPro" id="IPR012910">
    <property type="entry name" value="Plug_dom"/>
</dbReference>